<keyword evidence="2" id="KW-1185">Reference proteome</keyword>
<dbReference type="RefSeq" id="WP_187058786.1">
    <property type="nucleotide sequence ID" value="NZ_CP060412.1"/>
</dbReference>
<dbReference type="AlphaFoldDB" id="A0A7G8Q958"/>
<name>A0A7G8Q958_9GAMM</name>
<reference evidence="1 2" key="1">
    <citation type="submission" date="2020-08" db="EMBL/GenBank/DDBJ databases">
        <title>Dyella sp. G9 isolated from forest soil.</title>
        <authorList>
            <person name="Fu J."/>
            <person name="Qiu L."/>
        </authorList>
    </citation>
    <scope>NUCLEOTIDE SEQUENCE [LARGE SCALE GENOMIC DNA]</scope>
    <source>
        <strain evidence="1 2">G9</strain>
    </source>
</reference>
<evidence type="ECO:0000313" key="1">
    <source>
        <dbReference type="EMBL" id="QNK03316.1"/>
    </source>
</evidence>
<dbReference type="Proteomes" id="UP000515873">
    <property type="component" value="Chromosome"/>
</dbReference>
<sequence>MGERANLILGAAAGYTPDKIRLFVQSLARVGFRGRLVLFVYRGQMEAVQALVRERAPALDVALVPIRGIREHIKFLRSCYKRLFELVPAEQLPGLKRRMLRFQGMPHVSRYFHYEDYLRAHGEYTHVLLSDVRDVVFQDDPFRGVEQGLYLGMESQALTIATEPFDRDWMLDAYGETMLQRIGDRQVSCSGVTLGDAASMTAYIHQVLQEAMSLPFSKMKTRIYDQAFHNKLLHCGELGATSLCQPLQSLIATVGCLDASQFVLSNDGMLLNEDGQAVPIVHQYDRHPVLVSAFEARMPV</sequence>
<evidence type="ECO:0000313" key="2">
    <source>
        <dbReference type="Proteomes" id="UP000515873"/>
    </source>
</evidence>
<dbReference type="EMBL" id="CP060412">
    <property type="protein sequence ID" value="QNK03316.1"/>
    <property type="molecule type" value="Genomic_DNA"/>
</dbReference>
<protein>
    <submittedName>
        <fullName evidence="1">Uncharacterized protein</fullName>
    </submittedName>
</protein>
<accession>A0A7G8Q958</accession>
<proteinExistence type="predicted"/>
<dbReference type="KEGG" id="dtl:H8F01_09520"/>
<organism evidence="1 2">
    <name type="scientific">Dyella telluris</name>
    <dbReference type="NCBI Taxonomy" id="2763498"/>
    <lineage>
        <taxon>Bacteria</taxon>
        <taxon>Pseudomonadati</taxon>
        <taxon>Pseudomonadota</taxon>
        <taxon>Gammaproteobacteria</taxon>
        <taxon>Lysobacterales</taxon>
        <taxon>Rhodanobacteraceae</taxon>
        <taxon>Dyella</taxon>
    </lineage>
</organism>
<gene>
    <name evidence="1" type="ORF">H8F01_09520</name>
</gene>